<evidence type="ECO:0000256" key="1">
    <source>
        <dbReference type="SAM" id="Coils"/>
    </source>
</evidence>
<sequence>MSEVLDMPGALVGVTSPDQEQFIQIRKASEAACSFIEGLLQKIKSLEVDLDKKNVDLEKEKDMANMYHQRVRETKADLQKIQQNMERNAFVSVLVDGDSMNFLDEFVEQGESGGQEAARLLIQLVSRYVQNELADPPAHFSVDVRVFANLKGLRRTYQAHILDDENEFELFVRGFNMGHPLCSFVDAGAGKECSDDKIREIFKLHAGNVHCKHIVFAASTDNGYARLLGPYSSSPEFCKRVTMLEGPPFEKELAELKNRYRTTSFPTLFRDTKLPPIRRVSFSATPMYEPTPSKSPPSYAHAASFSSSPPGYNSSRPSTPASVEKTPGSPNGANGPVWFNGNGTVNSGPAVLKNKYGQRVDSSIKPSSSIVQSLKSRKLCNPYHLLGACHFVACKHEHGERLSEKMMEALRYVARLAPCPSGLECEDENCYSGHRCPNNPCHRPNCHFPKEMHGVDTKICKTLSVQL</sequence>
<dbReference type="EMBL" id="GG657456">
    <property type="protein sequence ID" value="OAT09151.1"/>
    <property type="molecule type" value="Genomic_DNA"/>
</dbReference>
<dbReference type="InterPro" id="IPR057683">
    <property type="entry name" value="DUF7923"/>
</dbReference>
<reference evidence="6" key="1">
    <citation type="journal article" date="2015" name="PLoS Genet.">
        <title>The dynamic genome and transcriptome of the human fungal pathogen Blastomyces and close relative Emmonsia.</title>
        <authorList>
            <person name="Munoz J.F."/>
            <person name="Gauthier G.M."/>
            <person name="Desjardins C.A."/>
            <person name="Gallo J.E."/>
            <person name="Holder J."/>
            <person name="Sullivan T.D."/>
            <person name="Marty A.J."/>
            <person name="Carmen J.C."/>
            <person name="Chen Z."/>
            <person name="Ding L."/>
            <person name="Gujja S."/>
            <person name="Magrini V."/>
            <person name="Misas E."/>
            <person name="Mitreva M."/>
            <person name="Priest M."/>
            <person name="Saif S."/>
            <person name="Whiston E.A."/>
            <person name="Young S."/>
            <person name="Zeng Q."/>
            <person name="Goldman W.E."/>
            <person name="Mardis E.R."/>
            <person name="Taylor J.W."/>
            <person name="McEwen J.G."/>
            <person name="Clay O.K."/>
            <person name="Klein B.S."/>
            <person name="Cuomo C.A."/>
        </authorList>
    </citation>
    <scope>NUCLEOTIDE SEQUENCE [LARGE SCALE GENOMIC DNA]</scope>
    <source>
        <strain evidence="6">SLH14081</strain>
    </source>
</reference>
<dbReference type="Pfam" id="PF25543">
    <property type="entry name" value="zf-CCCH_tandem"/>
    <property type="match status" value="1"/>
</dbReference>
<feature type="compositionally biased region" description="Low complexity" evidence="2">
    <location>
        <begin position="304"/>
        <end position="318"/>
    </location>
</feature>
<feature type="region of interest" description="Disordered" evidence="2">
    <location>
        <begin position="285"/>
        <end position="340"/>
    </location>
</feature>
<evidence type="ECO:0000256" key="2">
    <source>
        <dbReference type="SAM" id="MobiDB-lite"/>
    </source>
</evidence>
<proteinExistence type="predicted"/>
<protein>
    <submittedName>
        <fullName evidence="5">CCCH zinc finger DNA binding protein</fullName>
    </submittedName>
</protein>
<dbReference type="RefSeq" id="XP_031578669.1">
    <property type="nucleotide sequence ID" value="XM_031721795.1"/>
</dbReference>
<dbReference type="PANTHER" id="PTHR37543">
    <property type="entry name" value="CCCH ZINC FINGER DNA BINDING PROTEIN (AFU_ORTHOLOGUE AFUA_5G12760)"/>
    <property type="match status" value="1"/>
</dbReference>
<dbReference type="PANTHER" id="PTHR37543:SF1">
    <property type="entry name" value="CCCH ZINC FINGER DNA BINDING PROTEIN (AFU_ORTHOLOGUE AFUA_5G12760)"/>
    <property type="match status" value="1"/>
</dbReference>
<name>A0A179UQ47_BLAGS</name>
<evidence type="ECO:0000259" key="3">
    <source>
        <dbReference type="Pfam" id="PF25540"/>
    </source>
</evidence>
<accession>A0A179UQ47</accession>
<gene>
    <name evidence="5" type="ORF">BDBG_04702</name>
</gene>
<dbReference type="VEuPathDB" id="FungiDB:BDBG_04702"/>
<feature type="domain" description="Tandem CCCH zinc finger" evidence="4">
    <location>
        <begin position="409"/>
        <end position="458"/>
    </location>
</feature>
<organism evidence="5 6">
    <name type="scientific">Blastomyces gilchristii (strain SLH14081)</name>
    <name type="common">Blastomyces dermatitidis</name>
    <dbReference type="NCBI Taxonomy" id="559298"/>
    <lineage>
        <taxon>Eukaryota</taxon>
        <taxon>Fungi</taxon>
        <taxon>Dikarya</taxon>
        <taxon>Ascomycota</taxon>
        <taxon>Pezizomycotina</taxon>
        <taxon>Eurotiomycetes</taxon>
        <taxon>Eurotiomycetidae</taxon>
        <taxon>Onygenales</taxon>
        <taxon>Ajellomycetaceae</taxon>
        <taxon>Blastomyces</taxon>
    </lineage>
</organism>
<dbReference type="OrthoDB" id="2270193at2759"/>
<keyword evidence="6" id="KW-1185">Reference proteome</keyword>
<dbReference type="STRING" id="559298.A0A179UQ47"/>
<feature type="coiled-coil region" evidence="1">
    <location>
        <begin position="36"/>
        <end position="88"/>
    </location>
</feature>
<dbReference type="GeneID" id="8504498"/>
<feature type="domain" description="DUF7923" evidence="3">
    <location>
        <begin position="85"/>
        <end position="269"/>
    </location>
</feature>
<dbReference type="KEGG" id="bgh:BDBG_04702"/>
<evidence type="ECO:0000313" key="5">
    <source>
        <dbReference type="EMBL" id="OAT09151.1"/>
    </source>
</evidence>
<keyword evidence="1" id="KW-0175">Coiled coil</keyword>
<dbReference type="AlphaFoldDB" id="A0A179UQ47"/>
<evidence type="ECO:0000313" key="6">
    <source>
        <dbReference type="Proteomes" id="UP000002038"/>
    </source>
</evidence>
<evidence type="ECO:0000259" key="4">
    <source>
        <dbReference type="Pfam" id="PF25543"/>
    </source>
</evidence>
<dbReference type="Pfam" id="PF25540">
    <property type="entry name" value="DUF7923"/>
    <property type="match status" value="1"/>
</dbReference>
<dbReference type="Proteomes" id="UP000002038">
    <property type="component" value="Unassembled WGS sequence"/>
</dbReference>
<dbReference type="InterPro" id="IPR057654">
    <property type="entry name" value="Znf-CCCH_tandem"/>
</dbReference>